<dbReference type="PANTHER" id="PTHR12226:SF2">
    <property type="entry name" value="MANNOSE-P-DOLICHOL UTILIZATION DEFECT 1 PROTEIN"/>
    <property type="match status" value="1"/>
</dbReference>
<feature type="chain" id="PRO_5013288506" description="Mannose-P-dolichol utilization defect 1 protein homolog" evidence="10">
    <location>
        <begin position="16"/>
        <end position="257"/>
    </location>
</feature>
<dbReference type="InParanoid" id="F0YHA6"/>
<dbReference type="AlphaFoldDB" id="F0YHA6"/>
<dbReference type="GO" id="GO:0016020">
    <property type="term" value="C:membrane"/>
    <property type="evidence" value="ECO:0007669"/>
    <property type="project" value="UniProtKB-SubCell"/>
</dbReference>
<feature type="signal peptide" evidence="10">
    <location>
        <begin position="1"/>
        <end position="15"/>
    </location>
</feature>
<evidence type="ECO:0000256" key="8">
    <source>
        <dbReference type="SAM" id="MobiDB-lite"/>
    </source>
</evidence>
<evidence type="ECO:0000256" key="9">
    <source>
        <dbReference type="SAM" id="Phobius"/>
    </source>
</evidence>
<keyword evidence="6 9" id="KW-0472">Membrane</keyword>
<evidence type="ECO:0008006" key="13">
    <source>
        <dbReference type="Google" id="ProtNLM"/>
    </source>
</evidence>
<keyword evidence="10" id="KW-0732">Signal</keyword>
<evidence type="ECO:0000256" key="3">
    <source>
        <dbReference type="ARBA" id="ARBA00022692"/>
    </source>
</evidence>
<evidence type="ECO:0000256" key="5">
    <source>
        <dbReference type="ARBA" id="ARBA00022989"/>
    </source>
</evidence>
<comment type="similarity">
    <text evidence="7">Belongs to the MPDU1 (TC 2.A.43.3) family.</text>
</comment>
<keyword evidence="4" id="KW-0677">Repeat</keyword>
<proteinExistence type="inferred from homology"/>
<organism evidence="12">
    <name type="scientific">Aureococcus anophagefferens</name>
    <name type="common">Harmful bloom alga</name>
    <dbReference type="NCBI Taxonomy" id="44056"/>
    <lineage>
        <taxon>Eukaryota</taxon>
        <taxon>Sar</taxon>
        <taxon>Stramenopiles</taxon>
        <taxon>Ochrophyta</taxon>
        <taxon>Pelagophyceae</taxon>
        <taxon>Pelagomonadales</taxon>
        <taxon>Pelagomonadaceae</taxon>
        <taxon>Aureococcus</taxon>
    </lineage>
</organism>
<feature type="transmembrane region" description="Helical" evidence="9">
    <location>
        <begin position="94"/>
        <end position="114"/>
    </location>
</feature>
<evidence type="ECO:0000256" key="6">
    <source>
        <dbReference type="ARBA" id="ARBA00023136"/>
    </source>
</evidence>
<protein>
    <recommendedName>
        <fullName evidence="13">Mannose-P-dolichol utilization defect 1 protein homolog</fullName>
    </recommendedName>
</protein>
<feature type="transmembrane region" description="Helical" evidence="9">
    <location>
        <begin position="61"/>
        <end position="82"/>
    </location>
</feature>
<reference evidence="11 12" key="1">
    <citation type="journal article" date="2011" name="Proc. Natl. Acad. Sci. U.S.A.">
        <title>Niche of harmful alga Aureococcus anophagefferens revealed through ecogenomics.</title>
        <authorList>
            <person name="Gobler C.J."/>
            <person name="Berry D.L."/>
            <person name="Dyhrman S.T."/>
            <person name="Wilhelm S.W."/>
            <person name="Salamov A."/>
            <person name="Lobanov A.V."/>
            <person name="Zhang Y."/>
            <person name="Collier J.L."/>
            <person name="Wurch L.L."/>
            <person name="Kustka A.B."/>
            <person name="Dill B.D."/>
            <person name="Shah M."/>
            <person name="VerBerkmoes N.C."/>
            <person name="Kuo A."/>
            <person name="Terry A."/>
            <person name="Pangilinan J."/>
            <person name="Lindquist E.A."/>
            <person name="Lucas S."/>
            <person name="Paulsen I.T."/>
            <person name="Hattenrath-Lehmann T.K."/>
            <person name="Talmage S.C."/>
            <person name="Walker E.A."/>
            <person name="Koch F."/>
            <person name="Burson A.M."/>
            <person name="Marcoval M.A."/>
            <person name="Tang Y.Z."/>
            <person name="Lecleir G.R."/>
            <person name="Coyne K.J."/>
            <person name="Berg G.M."/>
            <person name="Bertrand E.M."/>
            <person name="Saito M.A."/>
            <person name="Gladyshev V.N."/>
            <person name="Grigoriev I.V."/>
        </authorList>
    </citation>
    <scope>NUCLEOTIDE SEQUENCE [LARGE SCALE GENOMIC DNA]</scope>
    <source>
        <strain evidence="12">CCMP 1984</strain>
    </source>
</reference>
<dbReference type="Gene3D" id="1.20.1280.290">
    <property type="match status" value="2"/>
</dbReference>
<evidence type="ECO:0000256" key="2">
    <source>
        <dbReference type="ARBA" id="ARBA00022448"/>
    </source>
</evidence>
<dbReference type="KEGG" id="aaf:AURANDRAFT_30831"/>
<keyword evidence="5 9" id="KW-1133">Transmembrane helix</keyword>
<evidence type="ECO:0000256" key="1">
    <source>
        <dbReference type="ARBA" id="ARBA00004141"/>
    </source>
</evidence>
<dbReference type="OMA" id="QTIVWEA"/>
<dbReference type="InterPro" id="IPR016817">
    <property type="entry name" value="MannP-dilichol_defect-1"/>
</dbReference>
<feature type="transmembrane region" description="Helical" evidence="9">
    <location>
        <begin position="149"/>
        <end position="168"/>
    </location>
</feature>
<name>F0YHA6_AURAN</name>
<dbReference type="PANTHER" id="PTHR12226">
    <property type="entry name" value="MANNOSE-P-DOLICHOL UTILIZATION DEFECT 1 LEC35 -RELATED"/>
    <property type="match status" value="1"/>
</dbReference>
<dbReference type="GeneID" id="20220941"/>
<gene>
    <name evidence="11" type="ORF">AURANDRAFT_30831</name>
</gene>
<feature type="transmembrane region" description="Helical" evidence="9">
    <location>
        <begin position="232"/>
        <end position="256"/>
    </location>
</feature>
<feature type="transmembrane region" description="Helical" evidence="9">
    <location>
        <begin position="208"/>
        <end position="226"/>
    </location>
</feature>
<keyword evidence="3 9" id="KW-0812">Transmembrane</keyword>
<keyword evidence="2" id="KW-0813">Transport</keyword>
<evidence type="ECO:0000313" key="11">
    <source>
        <dbReference type="EMBL" id="EGB05507.1"/>
    </source>
</evidence>
<dbReference type="Proteomes" id="UP000002729">
    <property type="component" value="Unassembled WGS sequence"/>
</dbReference>
<dbReference type="RefSeq" id="XP_009039888.1">
    <property type="nucleotide sequence ID" value="XM_009041640.1"/>
</dbReference>
<feature type="region of interest" description="Disordered" evidence="8">
    <location>
        <begin position="27"/>
        <end position="52"/>
    </location>
</feature>
<keyword evidence="12" id="KW-1185">Reference proteome</keyword>
<dbReference type="SMART" id="SM00679">
    <property type="entry name" value="CTNS"/>
    <property type="match status" value="1"/>
</dbReference>
<comment type="subcellular location">
    <subcellularLocation>
        <location evidence="1">Membrane</location>
        <topology evidence="1">Multi-pass membrane protein</topology>
    </subcellularLocation>
</comment>
<accession>F0YHA6</accession>
<evidence type="ECO:0000256" key="7">
    <source>
        <dbReference type="ARBA" id="ARBA00038475"/>
    </source>
</evidence>
<dbReference type="OrthoDB" id="47156at2759"/>
<dbReference type="eggNOG" id="KOG3211">
    <property type="taxonomic scope" value="Eukaryota"/>
</dbReference>
<dbReference type="Pfam" id="PF04193">
    <property type="entry name" value="PQ-loop"/>
    <property type="match status" value="2"/>
</dbReference>
<feature type="compositionally biased region" description="Low complexity" evidence="8">
    <location>
        <begin position="27"/>
        <end position="46"/>
    </location>
</feature>
<evidence type="ECO:0000256" key="4">
    <source>
        <dbReference type="ARBA" id="ARBA00022737"/>
    </source>
</evidence>
<feature type="transmembrane region" description="Helical" evidence="9">
    <location>
        <begin position="174"/>
        <end position="196"/>
    </location>
</feature>
<evidence type="ECO:0000256" key="10">
    <source>
        <dbReference type="SAM" id="SignalP"/>
    </source>
</evidence>
<sequence length="257" mass="25645">MRTPLLLLVVARAAALTCPRARAPAAARLRRPAGPGAARAAAPPSLRGGGERADAGGAQKLAARVLGYVIGAGSVLLYAPILYEVAAQRSADGLALSTFALSLAGYGVSAAYSYQKGFPASTYVETVALSAQSLALCVVVALSRGAGAAPVAAAAAAAAAAVVALATRPVPPRVLAALQAGATALMTVSLLPQIVLNFQRRSGGQWSAITAGLSVGGNAIRAFTTLTLTKDTLLLCGFLLGLALNATLLGQILLYAS</sequence>
<dbReference type="EMBL" id="GL833141">
    <property type="protein sequence ID" value="EGB05507.1"/>
    <property type="molecule type" value="Genomic_DNA"/>
</dbReference>
<dbReference type="InterPro" id="IPR006603">
    <property type="entry name" value="PQ-loop_rpt"/>
</dbReference>
<evidence type="ECO:0000313" key="12">
    <source>
        <dbReference type="Proteomes" id="UP000002729"/>
    </source>
</evidence>